<feature type="region of interest" description="Disordered" evidence="1">
    <location>
        <begin position="100"/>
        <end position="382"/>
    </location>
</feature>
<feature type="domain" description="SEP" evidence="3">
    <location>
        <begin position="396"/>
        <end position="463"/>
    </location>
</feature>
<dbReference type="GO" id="GO:0031468">
    <property type="term" value="P:nuclear membrane reassembly"/>
    <property type="evidence" value="ECO:0007669"/>
    <property type="project" value="TreeGrafter"/>
</dbReference>
<organism evidence="4 5">
    <name type="scientific">Anaeramoeba flamelloides</name>
    <dbReference type="NCBI Taxonomy" id="1746091"/>
    <lineage>
        <taxon>Eukaryota</taxon>
        <taxon>Metamonada</taxon>
        <taxon>Anaeramoebidae</taxon>
        <taxon>Anaeramoeba</taxon>
    </lineage>
</organism>
<proteinExistence type="predicted"/>
<dbReference type="GO" id="GO:0061025">
    <property type="term" value="P:membrane fusion"/>
    <property type="evidence" value="ECO:0007669"/>
    <property type="project" value="TreeGrafter"/>
</dbReference>
<feature type="compositionally biased region" description="Basic and acidic residues" evidence="1">
    <location>
        <begin position="150"/>
        <end position="233"/>
    </location>
</feature>
<dbReference type="SUPFAM" id="SSF102848">
    <property type="entry name" value="NSFL1 (p97 ATPase) cofactor p47, SEP domain"/>
    <property type="match status" value="1"/>
</dbReference>
<comment type="caution">
    <text evidence="4">The sequence shown here is derived from an EMBL/GenBank/DDBJ whole genome shotgun (WGS) entry which is preliminary data.</text>
</comment>
<dbReference type="GO" id="GO:0007030">
    <property type="term" value="P:Golgi organization"/>
    <property type="evidence" value="ECO:0007669"/>
    <property type="project" value="TreeGrafter"/>
</dbReference>
<dbReference type="AlphaFoldDB" id="A0AAV7YMS5"/>
<feature type="region of interest" description="Disordered" evidence="1">
    <location>
        <begin position="472"/>
        <end position="597"/>
    </location>
</feature>
<feature type="compositionally biased region" description="Basic and acidic residues" evidence="1">
    <location>
        <begin position="352"/>
        <end position="366"/>
    </location>
</feature>
<dbReference type="PANTHER" id="PTHR23333:SF20">
    <property type="entry name" value="NSFL1 COFACTOR P47"/>
    <property type="match status" value="1"/>
</dbReference>
<feature type="compositionally biased region" description="Basic and acidic residues" evidence="1">
    <location>
        <begin position="241"/>
        <end position="344"/>
    </location>
</feature>
<feature type="compositionally biased region" description="Basic and acidic residues" evidence="1">
    <location>
        <begin position="524"/>
        <end position="533"/>
    </location>
</feature>
<evidence type="ECO:0008006" key="6">
    <source>
        <dbReference type="Google" id="ProtNLM"/>
    </source>
</evidence>
<dbReference type="SUPFAM" id="SSF54236">
    <property type="entry name" value="Ubiquitin-like"/>
    <property type="match status" value="1"/>
</dbReference>
<dbReference type="InterPro" id="IPR036241">
    <property type="entry name" value="NSFL1C_SEP_dom_sf"/>
</dbReference>
<dbReference type="EMBL" id="JANTQA010000048">
    <property type="protein sequence ID" value="KAJ3430996.1"/>
    <property type="molecule type" value="Genomic_DNA"/>
</dbReference>
<dbReference type="Pfam" id="PF00789">
    <property type="entry name" value="UBX"/>
    <property type="match status" value="1"/>
</dbReference>
<dbReference type="GO" id="GO:0000045">
    <property type="term" value="P:autophagosome assembly"/>
    <property type="evidence" value="ECO:0007669"/>
    <property type="project" value="TreeGrafter"/>
</dbReference>
<dbReference type="InterPro" id="IPR012989">
    <property type="entry name" value="SEP_domain"/>
</dbReference>
<evidence type="ECO:0000259" key="3">
    <source>
        <dbReference type="PROSITE" id="PS51399"/>
    </source>
</evidence>
<dbReference type="Gene3D" id="1.10.8.10">
    <property type="entry name" value="DNA helicase RuvA subunit, C-terminal domain"/>
    <property type="match status" value="1"/>
</dbReference>
<feature type="compositionally biased region" description="Acidic residues" evidence="1">
    <location>
        <begin position="367"/>
        <end position="382"/>
    </location>
</feature>
<sequence>MSNNDVNHFQQVTGSDTNTAKYYISKNKNNVQAAITEYLLSKQRKVFSISDLVPKNSSKKGQAFYAGGGASGIEYYQPSQDSGEGLADRILRKEKIKKKQEEELKKRQAEWDKLTGKKKEVNYWGNSGGVSLGKMKHDDDGDENEDEDDENKKEIDKNENKENRSERKFEMKQENEEKKEKGEDNKKETIEEKDIDKELNKPNQEKNVENKIEEKKIENKIEEENQNTNKKEEGEGEGEGEGTKENDLKKEKEDKENEKEENDNERKKEKTVVEKELGEKKELAEEEEKKKEKGEDNKKETVEEKKEDKELNKQNEEKNVENKIEKNIENKIEEENQNQNKKEEGEGEGEGEGTKENDLKKEKEEKENEEQEVMEDDIDDDFDPEELFNQFLDDKEVDVKVTFYDNGWTINEEEFLEYEEEESLKLLGMLEKGYIPAEKIGEDPNEPLSINLTFVNRRNKFYFPQTKSDYFGGGGNKLNTKTNNEEKGTKTNQDQQKNKNARETSVKITYSGNRLGTINDNNSDDLKKEETIPKKPLGNRLGTIKDDESDEEKDEQKDEQTQQVQDKKNDNEDKDEQKTEDKKEIEKDNNQNENENEKINDQFIQVKENNFGLNGNRLGTINLNFLNNVTNEQPIPKKPLGNKLGSMKDEEEKKKTLNELHQEREKLMVIDENIPTTTIQIRLPDGDKLRLKLNQSDPIQKIREIVKLSSIKLNENNFTLMSSFPRKPLNNDSQTLKEADLLNAAVMVLYK</sequence>
<dbReference type="Pfam" id="PF08059">
    <property type="entry name" value="SEP"/>
    <property type="match status" value="1"/>
</dbReference>
<dbReference type="CDD" id="cd01770">
    <property type="entry name" value="UBX_UBXN2"/>
    <property type="match status" value="1"/>
</dbReference>
<evidence type="ECO:0000313" key="5">
    <source>
        <dbReference type="Proteomes" id="UP001146793"/>
    </source>
</evidence>
<evidence type="ECO:0000313" key="4">
    <source>
        <dbReference type="EMBL" id="KAJ3430996.1"/>
    </source>
</evidence>
<dbReference type="PANTHER" id="PTHR23333">
    <property type="entry name" value="UBX DOMAIN CONTAINING PROTEIN"/>
    <property type="match status" value="1"/>
</dbReference>
<feature type="compositionally biased region" description="Acidic residues" evidence="1">
    <location>
        <begin position="140"/>
        <end position="149"/>
    </location>
</feature>
<feature type="domain" description="UBX" evidence="2">
    <location>
        <begin position="672"/>
        <end position="749"/>
    </location>
</feature>
<dbReference type="SMART" id="SM00166">
    <property type="entry name" value="UBX"/>
    <property type="match status" value="1"/>
</dbReference>
<accession>A0AAV7YMS5</accession>
<dbReference type="InterPro" id="IPR001012">
    <property type="entry name" value="UBX_dom"/>
</dbReference>
<evidence type="ECO:0000259" key="2">
    <source>
        <dbReference type="PROSITE" id="PS50033"/>
    </source>
</evidence>
<dbReference type="PROSITE" id="PS50033">
    <property type="entry name" value="UBX"/>
    <property type="match status" value="1"/>
</dbReference>
<reference evidence="4" key="1">
    <citation type="submission" date="2022-08" db="EMBL/GenBank/DDBJ databases">
        <title>Novel sulphate-reducing endosymbionts in the free-living metamonad Anaeramoeba.</title>
        <authorList>
            <person name="Jerlstrom-Hultqvist J."/>
            <person name="Cepicka I."/>
            <person name="Gallot-Lavallee L."/>
            <person name="Salas-Leiva D."/>
            <person name="Curtis B.A."/>
            <person name="Zahonova K."/>
            <person name="Pipaliya S."/>
            <person name="Dacks J."/>
            <person name="Roger A.J."/>
        </authorList>
    </citation>
    <scope>NUCLEOTIDE SEQUENCE</scope>
    <source>
        <strain evidence="4">Busselton2</strain>
    </source>
</reference>
<feature type="compositionally biased region" description="Basic and acidic residues" evidence="1">
    <location>
        <begin position="100"/>
        <end position="121"/>
    </location>
</feature>
<feature type="compositionally biased region" description="Polar residues" evidence="1">
    <location>
        <begin position="506"/>
        <end position="521"/>
    </location>
</feature>
<dbReference type="Gene3D" id="3.30.420.210">
    <property type="entry name" value="SEP domain"/>
    <property type="match status" value="1"/>
</dbReference>
<name>A0AAV7YMS5_9EUKA</name>
<dbReference type="GO" id="GO:0043130">
    <property type="term" value="F:ubiquitin binding"/>
    <property type="evidence" value="ECO:0007669"/>
    <property type="project" value="TreeGrafter"/>
</dbReference>
<dbReference type="Pfam" id="PF14555">
    <property type="entry name" value="UBA_4"/>
    <property type="match status" value="1"/>
</dbReference>
<gene>
    <name evidence="4" type="ORF">M0812_02671</name>
</gene>
<dbReference type="GO" id="GO:0005829">
    <property type="term" value="C:cytosol"/>
    <property type="evidence" value="ECO:0007669"/>
    <property type="project" value="TreeGrafter"/>
</dbReference>
<dbReference type="Gene3D" id="3.10.20.90">
    <property type="entry name" value="Phosphatidylinositol 3-kinase Catalytic Subunit, Chain A, domain 1"/>
    <property type="match status" value="1"/>
</dbReference>
<dbReference type="Proteomes" id="UP001146793">
    <property type="component" value="Unassembled WGS sequence"/>
</dbReference>
<dbReference type="GO" id="GO:0043161">
    <property type="term" value="P:proteasome-mediated ubiquitin-dependent protein catabolic process"/>
    <property type="evidence" value="ECO:0007669"/>
    <property type="project" value="TreeGrafter"/>
</dbReference>
<feature type="compositionally biased region" description="Basic and acidic residues" evidence="1">
    <location>
        <begin position="496"/>
        <end position="505"/>
    </location>
</feature>
<dbReference type="GO" id="GO:0005634">
    <property type="term" value="C:nucleus"/>
    <property type="evidence" value="ECO:0007669"/>
    <property type="project" value="TreeGrafter"/>
</dbReference>
<evidence type="ECO:0000256" key="1">
    <source>
        <dbReference type="SAM" id="MobiDB-lite"/>
    </source>
</evidence>
<dbReference type="PROSITE" id="PS51399">
    <property type="entry name" value="SEP"/>
    <property type="match status" value="1"/>
</dbReference>
<dbReference type="InterPro" id="IPR029071">
    <property type="entry name" value="Ubiquitin-like_domsf"/>
</dbReference>
<protein>
    <recommendedName>
        <fullName evidence="6">UBX domain-containing protein</fullName>
    </recommendedName>
</protein>
<dbReference type="CDD" id="cd14273">
    <property type="entry name" value="UBA_TAP-C_like"/>
    <property type="match status" value="1"/>
</dbReference>
<feature type="compositionally biased region" description="Basic and acidic residues" evidence="1">
    <location>
        <begin position="554"/>
        <end position="597"/>
    </location>
</feature>